<evidence type="ECO:0000256" key="1">
    <source>
        <dbReference type="ARBA" id="ARBA00022801"/>
    </source>
</evidence>
<dbReference type="Gene3D" id="3.40.50.1820">
    <property type="entry name" value="alpha/beta hydrolase"/>
    <property type="match status" value="1"/>
</dbReference>
<proteinExistence type="predicted"/>
<protein>
    <submittedName>
        <fullName evidence="3">Acetyl esterase/lipase</fullName>
    </submittedName>
</protein>
<organism evidence="3 4">
    <name type="scientific">Micromonospora marina</name>
    <dbReference type="NCBI Taxonomy" id="307120"/>
    <lineage>
        <taxon>Bacteria</taxon>
        <taxon>Bacillati</taxon>
        <taxon>Actinomycetota</taxon>
        <taxon>Actinomycetes</taxon>
        <taxon>Micromonosporales</taxon>
        <taxon>Micromonosporaceae</taxon>
        <taxon>Micromonospora</taxon>
    </lineage>
</organism>
<dbReference type="EMBL" id="FMCV01000006">
    <property type="protein sequence ID" value="SCF03525.1"/>
    <property type="molecule type" value="Genomic_DNA"/>
</dbReference>
<dbReference type="AlphaFoldDB" id="A0A1C4X4Z4"/>
<dbReference type="PANTHER" id="PTHR48081">
    <property type="entry name" value="AB HYDROLASE SUPERFAMILY PROTEIN C4A8.06C"/>
    <property type="match status" value="1"/>
</dbReference>
<reference evidence="4" key="1">
    <citation type="submission" date="2016-06" db="EMBL/GenBank/DDBJ databases">
        <authorList>
            <person name="Varghese N."/>
        </authorList>
    </citation>
    <scope>NUCLEOTIDE SEQUENCE [LARGE SCALE GENOMIC DNA]</scope>
    <source>
        <strain evidence="4">DSM 45555</strain>
    </source>
</reference>
<name>A0A1C4X4Z4_9ACTN</name>
<sequence length="366" mass="38324">MSAVRLTVVTGPGLVADAGLLSSLVATTCAELDVTGEAVAAASADEIRSLLATTDQPVVVLPGPTAPARALIGARPSGVVWYDLTVESPVPGAVHLAGRGLSGLAWAIRHAVHRRRAPATRIAYGPDPDQWGDLRLPSASPTGPAPVAVLLHGGFWRSVWGADLMDALAADLARRGYASWNLEYRRPDRHGWDATTQDVEAGINALRDLAADWSLDLDRIVVFGHSAGGQLALRAAADLARRASGPRVALAVSLAGVLDLTEGERRYLGDGAVAAALGGSPATAPRRYAESDPMRRLPAGVPTLLVQGTEDSLDLVDANRRYAVAAADAGDEVRHLEQPGDHFAVIDPASTIWQDTMAAVDDRLGR</sequence>
<dbReference type="Pfam" id="PF20434">
    <property type="entry name" value="BD-FAE"/>
    <property type="match status" value="1"/>
</dbReference>
<evidence type="ECO:0000313" key="3">
    <source>
        <dbReference type="EMBL" id="SCF03525.1"/>
    </source>
</evidence>
<dbReference type="PANTHER" id="PTHR48081:SF33">
    <property type="entry name" value="KYNURENINE FORMAMIDASE"/>
    <property type="match status" value="1"/>
</dbReference>
<dbReference type="GO" id="GO:0016787">
    <property type="term" value="F:hydrolase activity"/>
    <property type="evidence" value="ECO:0007669"/>
    <property type="project" value="UniProtKB-KW"/>
</dbReference>
<dbReference type="InterPro" id="IPR050300">
    <property type="entry name" value="GDXG_lipolytic_enzyme"/>
</dbReference>
<keyword evidence="1" id="KW-0378">Hydrolase</keyword>
<evidence type="ECO:0000259" key="2">
    <source>
        <dbReference type="Pfam" id="PF20434"/>
    </source>
</evidence>
<dbReference type="InterPro" id="IPR029058">
    <property type="entry name" value="AB_hydrolase_fold"/>
</dbReference>
<evidence type="ECO:0000313" key="4">
    <source>
        <dbReference type="Proteomes" id="UP000198551"/>
    </source>
</evidence>
<keyword evidence="4" id="KW-1185">Reference proteome</keyword>
<feature type="domain" description="BD-FAE-like" evidence="2">
    <location>
        <begin position="134"/>
        <end position="313"/>
    </location>
</feature>
<gene>
    <name evidence="3" type="ORF">GA0070215_106143</name>
</gene>
<dbReference type="Proteomes" id="UP000198551">
    <property type="component" value="Unassembled WGS sequence"/>
</dbReference>
<dbReference type="SUPFAM" id="SSF53474">
    <property type="entry name" value="alpha/beta-Hydrolases"/>
    <property type="match status" value="1"/>
</dbReference>
<accession>A0A1C4X4Z4</accession>
<dbReference type="InterPro" id="IPR049492">
    <property type="entry name" value="BD-FAE-like_dom"/>
</dbReference>